<dbReference type="PANTHER" id="PTHR43201:SF5">
    <property type="entry name" value="MEDIUM-CHAIN ACYL-COA LIGASE ACSF2, MITOCHONDRIAL"/>
    <property type="match status" value="1"/>
</dbReference>
<dbReference type="InterPro" id="IPR045851">
    <property type="entry name" value="AMP-bd_C_sf"/>
</dbReference>
<evidence type="ECO:0000313" key="6">
    <source>
        <dbReference type="Proteomes" id="UP001589834"/>
    </source>
</evidence>
<sequence length="550" mass="60294">MQQGCVFWPKEAARHYRESGLWSGQTLWDMMAQSIARTPDKTALVSGELRLNYRALDEQSASLAAALLARGLQPLDRVVLHLPNGVEFILYYLALVRIGAIPVMALRAHRDTEIRHFTRASQAVAYIAPDAIRGFDYRALGQALRQEFAHLKHVVIVGQAGAGQISHEELVREGQAMTDRQLRLAAVRVDAEAVGTILLSGGTTSLPKLIPRTHQDYVLNARLCGAATGFNADTVFMPILPLAHNYNLCSPGILATFCYGGTVALCPSTETADIFQTVQQHGVTVIAAARPLVARWLDDASIGQYDLSSLKVVQNGGTRMPPEFRRRMMQELHVTPQEVYGTAEGLINMTPLNASEDILLNSSGEPVSEFDEIKIIDEEGNELPDGVAGELVTRGPYTICGYYDAPEVNASAFTPDGFYKMGDVVRKHGRTLYVEGRKKDVINRGGEKIDCEDVENILLLHPAVQTASLVAMPDKEFGEKACAFVVLKAGQPFSFADMVAHMKRIKVAAFNIPERLEVVDALPTSPVGKVLKRELRQIITDHLAREATGQ</sequence>
<proteinExistence type="inferred from homology"/>
<evidence type="ECO:0000313" key="5">
    <source>
        <dbReference type="EMBL" id="MFC0592120.1"/>
    </source>
</evidence>
<dbReference type="SUPFAM" id="SSF56801">
    <property type="entry name" value="Acetyl-CoA synthetase-like"/>
    <property type="match status" value="1"/>
</dbReference>
<keyword evidence="6" id="KW-1185">Reference proteome</keyword>
<evidence type="ECO:0000259" key="3">
    <source>
        <dbReference type="Pfam" id="PF00501"/>
    </source>
</evidence>
<dbReference type="InterPro" id="IPR020845">
    <property type="entry name" value="AMP-binding_CS"/>
</dbReference>
<comment type="caution">
    <text evidence="5">The sequence shown here is derived from an EMBL/GenBank/DDBJ whole genome shotgun (WGS) entry which is preliminary data.</text>
</comment>
<dbReference type="PROSITE" id="PS00455">
    <property type="entry name" value="AMP_BINDING"/>
    <property type="match status" value="1"/>
</dbReference>
<dbReference type="Gene3D" id="3.40.50.980">
    <property type="match status" value="2"/>
</dbReference>
<evidence type="ECO:0000256" key="2">
    <source>
        <dbReference type="ARBA" id="ARBA00022598"/>
    </source>
</evidence>
<keyword evidence="2" id="KW-0436">Ligase</keyword>
<protein>
    <submittedName>
        <fullName evidence="5">(2,3-dihydroxybenzoyl)adenylate synthase</fullName>
    </submittedName>
</protein>
<comment type="similarity">
    <text evidence="1">Belongs to the ATP-dependent AMP-binding enzyme family.</text>
</comment>
<name>A0ABV6PQM6_9BURK</name>
<organism evidence="5 6">
    <name type="scientific">Ottowia pentelensis</name>
    <dbReference type="NCBI Taxonomy" id="511108"/>
    <lineage>
        <taxon>Bacteria</taxon>
        <taxon>Pseudomonadati</taxon>
        <taxon>Pseudomonadota</taxon>
        <taxon>Betaproteobacteria</taxon>
        <taxon>Burkholderiales</taxon>
        <taxon>Comamonadaceae</taxon>
        <taxon>Ottowia</taxon>
    </lineage>
</organism>
<dbReference type="Proteomes" id="UP001589834">
    <property type="component" value="Unassembled WGS sequence"/>
</dbReference>
<dbReference type="Pfam" id="PF00501">
    <property type="entry name" value="AMP-binding"/>
    <property type="match status" value="1"/>
</dbReference>
<accession>A0ABV6PQM6</accession>
<feature type="domain" description="AMP-binding enzyme C-terminal" evidence="4">
    <location>
        <begin position="454"/>
        <end position="529"/>
    </location>
</feature>
<feature type="domain" description="AMP-dependent synthetase/ligase" evidence="3">
    <location>
        <begin position="33"/>
        <end position="403"/>
    </location>
</feature>
<dbReference type="InterPro" id="IPR025110">
    <property type="entry name" value="AMP-bd_C"/>
</dbReference>
<dbReference type="Gene3D" id="3.30.300.30">
    <property type="match status" value="1"/>
</dbReference>
<evidence type="ECO:0000256" key="1">
    <source>
        <dbReference type="ARBA" id="ARBA00006432"/>
    </source>
</evidence>
<dbReference type="Pfam" id="PF13193">
    <property type="entry name" value="AMP-binding_C"/>
    <property type="match status" value="1"/>
</dbReference>
<evidence type="ECO:0000259" key="4">
    <source>
        <dbReference type="Pfam" id="PF13193"/>
    </source>
</evidence>
<dbReference type="RefSeq" id="WP_377481033.1">
    <property type="nucleotide sequence ID" value="NZ_JBHLTN010000010.1"/>
</dbReference>
<reference evidence="5 6" key="1">
    <citation type="submission" date="2024-09" db="EMBL/GenBank/DDBJ databases">
        <authorList>
            <person name="Sun Q."/>
            <person name="Mori K."/>
        </authorList>
    </citation>
    <scope>NUCLEOTIDE SEQUENCE [LARGE SCALE GENOMIC DNA]</scope>
    <source>
        <strain evidence="5 6">NCAIM B.02336</strain>
    </source>
</reference>
<dbReference type="InterPro" id="IPR000873">
    <property type="entry name" value="AMP-dep_synth/lig_dom"/>
</dbReference>
<gene>
    <name evidence="5" type="ORF">ACFFGG_06080</name>
</gene>
<dbReference type="EMBL" id="JBHLTN010000010">
    <property type="protein sequence ID" value="MFC0592120.1"/>
    <property type="molecule type" value="Genomic_DNA"/>
</dbReference>
<dbReference type="Gene3D" id="2.30.38.10">
    <property type="entry name" value="Luciferase, Domain 3"/>
    <property type="match status" value="1"/>
</dbReference>
<dbReference type="PANTHER" id="PTHR43201">
    <property type="entry name" value="ACYL-COA SYNTHETASE"/>
    <property type="match status" value="1"/>
</dbReference>